<dbReference type="GO" id="GO:0008412">
    <property type="term" value="F:4-hydroxybenzoate polyprenyltransferase activity"/>
    <property type="evidence" value="ECO:0007669"/>
    <property type="project" value="UniProtKB-EC"/>
</dbReference>
<reference evidence="9" key="1">
    <citation type="submission" date="2018-06" db="EMBL/GenBank/DDBJ databases">
        <authorList>
            <person name="Zhirakovskaya E."/>
        </authorList>
    </citation>
    <scope>NUCLEOTIDE SEQUENCE</scope>
</reference>
<feature type="transmembrane region" description="Helical" evidence="8">
    <location>
        <begin position="46"/>
        <end position="70"/>
    </location>
</feature>
<feature type="transmembrane region" description="Helical" evidence="8">
    <location>
        <begin position="167"/>
        <end position="190"/>
    </location>
</feature>
<proteinExistence type="inferred from homology"/>
<dbReference type="InterPro" id="IPR039653">
    <property type="entry name" value="Prenyltransferase"/>
</dbReference>
<dbReference type="PANTHER" id="PTHR11048:SF28">
    <property type="entry name" value="4-HYDROXYBENZOATE POLYPRENYLTRANSFERASE, MITOCHONDRIAL"/>
    <property type="match status" value="1"/>
</dbReference>
<sequence>MSTITKRSKVLAFSDLIRLPSQYGTLLVLAPTLWSLFIAAGGRPGVHHLIVFIVGAFLMRSAGCAINDIADRRFDGFVERTKMRPLTDGSLRLGEAVVVFAVFALVSFALVLTLNRLTIALSFVAIALAAGYPFVKRVSHFPQTVLGMAFGWGAVMAWTAARGSIALTPILIFAANIFWSMAYDTIYALMDIDDDRRIGVKSTAIFFGDRVYQALACFYLLMLLCLVLAGMASGLGVLYYIGVAISFAVFIAATFMVRKRPVRAVAYRGFCLNAWGGIILLVFIVADLNLSV</sequence>
<dbReference type="GO" id="GO:0006744">
    <property type="term" value="P:ubiquinone biosynthetic process"/>
    <property type="evidence" value="ECO:0007669"/>
    <property type="project" value="TreeGrafter"/>
</dbReference>
<evidence type="ECO:0000256" key="5">
    <source>
        <dbReference type="ARBA" id="ARBA00022692"/>
    </source>
</evidence>
<evidence type="ECO:0000256" key="3">
    <source>
        <dbReference type="ARBA" id="ARBA00005985"/>
    </source>
</evidence>
<gene>
    <name evidence="9" type="ORF">MNBD_DELTA01-424</name>
</gene>
<comment type="similarity">
    <text evidence="3">Belongs to the UbiA prenyltransferase family.</text>
</comment>
<dbReference type="FunFam" id="1.20.120.1780:FF:000001">
    <property type="entry name" value="4-hydroxybenzoate octaprenyltransferase"/>
    <property type="match status" value="1"/>
</dbReference>
<name>A0A3B0RNB9_9ZZZZ</name>
<dbReference type="InterPro" id="IPR006370">
    <property type="entry name" value="HB_polyprenyltransferase-like"/>
</dbReference>
<feature type="transmembrane region" description="Helical" evidence="8">
    <location>
        <begin position="91"/>
        <end position="111"/>
    </location>
</feature>
<dbReference type="InterPro" id="IPR030470">
    <property type="entry name" value="UbiA_prenylTrfase_CS"/>
</dbReference>
<dbReference type="HAMAP" id="MF_01635">
    <property type="entry name" value="UbiA"/>
    <property type="match status" value="1"/>
</dbReference>
<comment type="cofactor">
    <cofactor evidence="1">
        <name>Mg(2+)</name>
        <dbReference type="ChEBI" id="CHEBI:18420"/>
    </cofactor>
</comment>
<dbReference type="InterPro" id="IPR000537">
    <property type="entry name" value="UbiA_prenyltransferase"/>
</dbReference>
<evidence type="ECO:0000256" key="2">
    <source>
        <dbReference type="ARBA" id="ARBA00004141"/>
    </source>
</evidence>
<keyword evidence="7 8" id="KW-0472">Membrane</keyword>
<feature type="transmembrane region" description="Helical" evidence="8">
    <location>
        <begin position="144"/>
        <end position="161"/>
    </location>
</feature>
<keyword evidence="4 9" id="KW-0808">Transferase</keyword>
<dbReference type="EC" id="2.5.1.39" evidence="9"/>
<accession>A0A3B0RNB9</accession>
<feature type="transmembrane region" description="Helical" evidence="8">
    <location>
        <begin position="117"/>
        <end position="135"/>
    </location>
</feature>
<dbReference type="Gene3D" id="1.10.357.140">
    <property type="entry name" value="UbiA prenyltransferase"/>
    <property type="match status" value="1"/>
</dbReference>
<dbReference type="Pfam" id="PF01040">
    <property type="entry name" value="UbiA"/>
    <property type="match status" value="1"/>
</dbReference>
<keyword evidence="5 8" id="KW-0812">Transmembrane</keyword>
<keyword evidence="6 8" id="KW-1133">Transmembrane helix</keyword>
<evidence type="ECO:0000256" key="1">
    <source>
        <dbReference type="ARBA" id="ARBA00001946"/>
    </source>
</evidence>
<evidence type="ECO:0000313" key="9">
    <source>
        <dbReference type="EMBL" id="VAV85065.1"/>
    </source>
</evidence>
<comment type="subcellular location">
    <subcellularLocation>
        <location evidence="2">Membrane</location>
        <topology evidence="2">Multi-pass membrane protein</topology>
    </subcellularLocation>
</comment>
<feature type="transmembrane region" description="Helical" evidence="8">
    <location>
        <begin position="211"/>
        <end position="231"/>
    </location>
</feature>
<dbReference type="CDD" id="cd13959">
    <property type="entry name" value="PT_UbiA_COQ2"/>
    <property type="match status" value="1"/>
</dbReference>
<feature type="transmembrane region" description="Helical" evidence="8">
    <location>
        <begin position="269"/>
        <end position="286"/>
    </location>
</feature>
<evidence type="ECO:0000256" key="7">
    <source>
        <dbReference type="ARBA" id="ARBA00023136"/>
    </source>
</evidence>
<dbReference type="PROSITE" id="PS00943">
    <property type="entry name" value="UBIA"/>
    <property type="match status" value="1"/>
</dbReference>
<protein>
    <submittedName>
        <fullName evidence="9">4-hydroxybenzoate polyprenyltransferase</fullName>
        <ecNumber evidence="9">2.5.1.39</ecNumber>
    </submittedName>
</protein>
<dbReference type="FunFam" id="1.10.357.140:FF:000008">
    <property type="entry name" value="4-hydroxybenzoate octaprenyltransferase"/>
    <property type="match status" value="1"/>
</dbReference>
<evidence type="ECO:0000256" key="6">
    <source>
        <dbReference type="ARBA" id="ARBA00022989"/>
    </source>
</evidence>
<dbReference type="Gene3D" id="1.20.120.1780">
    <property type="entry name" value="UbiA prenyltransferase"/>
    <property type="match status" value="1"/>
</dbReference>
<dbReference type="PANTHER" id="PTHR11048">
    <property type="entry name" value="PRENYLTRANSFERASES"/>
    <property type="match status" value="1"/>
</dbReference>
<feature type="transmembrane region" description="Helical" evidence="8">
    <location>
        <begin position="237"/>
        <end position="257"/>
    </location>
</feature>
<evidence type="ECO:0000256" key="8">
    <source>
        <dbReference type="SAM" id="Phobius"/>
    </source>
</evidence>
<feature type="transmembrane region" description="Helical" evidence="8">
    <location>
        <begin position="21"/>
        <end position="40"/>
    </location>
</feature>
<evidence type="ECO:0000256" key="4">
    <source>
        <dbReference type="ARBA" id="ARBA00022679"/>
    </source>
</evidence>
<dbReference type="InterPro" id="IPR044878">
    <property type="entry name" value="UbiA_sf"/>
</dbReference>
<dbReference type="GO" id="GO:0005886">
    <property type="term" value="C:plasma membrane"/>
    <property type="evidence" value="ECO:0007669"/>
    <property type="project" value="TreeGrafter"/>
</dbReference>
<dbReference type="NCBIfam" id="TIGR01474">
    <property type="entry name" value="ubiA_proteo"/>
    <property type="match status" value="1"/>
</dbReference>
<dbReference type="EMBL" id="UOEA01000080">
    <property type="protein sequence ID" value="VAV85065.1"/>
    <property type="molecule type" value="Genomic_DNA"/>
</dbReference>
<dbReference type="AlphaFoldDB" id="A0A3B0RNB9"/>
<organism evidence="9">
    <name type="scientific">hydrothermal vent metagenome</name>
    <dbReference type="NCBI Taxonomy" id="652676"/>
    <lineage>
        <taxon>unclassified sequences</taxon>
        <taxon>metagenomes</taxon>
        <taxon>ecological metagenomes</taxon>
    </lineage>
</organism>